<dbReference type="Gene3D" id="2.40.70.10">
    <property type="entry name" value="Acid Proteases"/>
    <property type="match status" value="1"/>
</dbReference>
<name>B9ST89_RICCO</name>
<protein>
    <submittedName>
        <fullName evidence="2">Uncharacterized protein</fullName>
    </submittedName>
</protein>
<accession>B9ST89</accession>
<dbReference type="Proteomes" id="UP000008311">
    <property type="component" value="Unassembled WGS sequence"/>
</dbReference>
<evidence type="ECO:0000313" key="2">
    <source>
        <dbReference type="EMBL" id="EEF33164.1"/>
    </source>
</evidence>
<keyword evidence="3" id="KW-1185">Reference proteome</keyword>
<reference evidence="3" key="1">
    <citation type="journal article" date="2010" name="Nat. Biotechnol.">
        <title>Draft genome sequence of the oilseed species Ricinus communis.</title>
        <authorList>
            <person name="Chan A.P."/>
            <person name="Crabtree J."/>
            <person name="Zhao Q."/>
            <person name="Lorenzi H."/>
            <person name="Orvis J."/>
            <person name="Puiu D."/>
            <person name="Melake-Berhan A."/>
            <person name="Jones K.M."/>
            <person name="Redman J."/>
            <person name="Chen G."/>
            <person name="Cahoon E.B."/>
            <person name="Gedil M."/>
            <person name="Stanke M."/>
            <person name="Haas B.J."/>
            <person name="Wortman J.R."/>
            <person name="Fraser-Liggett C.M."/>
            <person name="Ravel J."/>
            <person name="Rabinowicz P.D."/>
        </authorList>
    </citation>
    <scope>NUCLEOTIDE SEQUENCE [LARGE SCALE GENOMIC DNA]</scope>
    <source>
        <strain evidence="3">cv. Hale</strain>
    </source>
</reference>
<dbReference type="CDD" id="cd00303">
    <property type="entry name" value="retropepsin_like"/>
    <property type="match status" value="1"/>
</dbReference>
<dbReference type="SUPFAM" id="SSF50630">
    <property type="entry name" value="Acid proteases"/>
    <property type="match status" value="1"/>
</dbReference>
<dbReference type="EMBL" id="EQ974124">
    <property type="protein sequence ID" value="EEF33164.1"/>
    <property type="molecule type" value="Genomic_DNA"/>
</dbReference>
<sequence>MYPVRQHTSLAWQHAREPNTGEPSKLTTSQMQENSRGIWIACQAEAPGEESFWNGPKASSSALQHYPAPTKLDEVDLMYVDTTINGKHVNEMLDTSASHNFIDAQEAKRLNLKIFKENSKIKVVNSEEKPSIGVARGVPL</sequence>
<feature type="region of interest" description="Disordered" evidence="1">
    <location>
        <begin position="1"/>
        <end position="27"/>
    </location>
</feature>
<feature type="compositionally biased region" description="Polar residues" evidence="1">
    <location>
        <begin position="1"/>
        <end position="11"/>
    </location>
</feature>
<proteinExistence type="predicted"/>
<dbReference type="InParanoid" id="B9ST89"/>
<dbReference type="Pfam" id="PF13975">
    <property type="entry name" value="gag-asp_proteas"/>
    <property type="match status" value="1"/>
</dbReference>
<evidence type="ECO:0000313" key="3">
    <source>
        <dbReference type="Proteomes" id="UP000008311"/>
    </source>
</evidence>
<dbReference type="AlphaFoldDB" id="B9ST89"/>
<organism evidence="2 3">
    <name type="scientific">Ricinus communis</name>
    <name type="common">Castor bean</name>
    <dbReference type="NCBI Taxonomy" id="3988"/>
    <lineage>
        <taxon>Eukaryota</taxon>
        <taxon>Viridiplantae</taxon>
        <taxon>Streptophyta</taxon>
        <taxon>Embryophyta</taxon>
        <taxon>Tracheophyta</taxon>
        <taxon>Spermatophyta</taxon>
        <taxon>Magnoliopsida</taxon>
        <taxon>eudicotyledons</taxon>
        <taxon>Gunneridae</taxon>
        <taxon>Pentapetalae</taxon>
        <taxon>rosids</taxon>
        <taxon>fabids</taxon>
        <taxon>Malpighiales</taxon>
        <taxon>Euphorbiaceae</taxon>
        <taxon>Acalyphoideae</taxon>
        <taxon>Acalypheae</taxon>
        <taxon>Ricinus</taxon>
    </lineage>
</organism>
<gene>
    <name evidence="2" type="ORF">RCOM_0364190</name>
</gene>
<evidence type="ECO:0000256" key="1">
    <source>
        <dbReference type="SAM" id="MobiDB-lite"/>
    </source>
</evidence>
<dbReference type="InterPro" id="IPR021109">
    <property type="entry name" value="Peptidase_aspartic_dom_sf"/>
</dbReference>